<evidence type="ECO:0000313" key="1">
    <source>
        <dbReference type="EMBL" id="KAH3821030.1"/>
    </source>
</evidence>
<dbReference type="InterPro" id="IPR043128">
    <property type="entry name" value="Rev_trsase/Diguanyl_cyclase"/>
</dbReference>
<gene>
    <name evidence="1" type="ORF">DPMN_122787</name>
</gene>
<dbReference type="SUPFAM" id="SSF56672">
    <property type="entry name" value="DNA/RNA polymerases"/>
    <property type="match status" value="1"/>
</dbReference>
<sequence length="115" mass="12735">MKLFLMLTFKQNLNHIYCLQFSDLKLELCELKKSPHGLTAHVPDATPPSHFCKSHETASATSMGLYQFTVMSSGLTNAPSTLETLMENVLIGFQLVILLLFMDNIISPCVTVADS</sequence>
<dbReference type="Proteomes" id="UP000828390">
    <property type="component" value="Unassembled WGS sequence"/>
</dbReference>
<name>A0A9D4JQN8_DREPO</name>
<evidence type="ECO:0000313" key="2">
    <source>
        <dbReference type="Proteomes" id="UP000828390"/>
    </source>
</evidence>
<dbReference type="EMBL" id="JAIWYP010000005">
    <property type="protein sequence ID" value="KAH3821030.1"/>
    <property type="molecule type" value="Genomic_DNA"/>
</dbReference>
<proteinExistence type="predicted"/>
<protein>
    <submittedName>
        <fullName evidence="1">Uncharacterized protein</fullName>
    </submittedName>
</protein>
<comment type="caution">
    <text evidence="1">The sequence shown here is derived from an EMBL/GenBank/DDBJ whole genome shotgun (WGS) entry which is preliminary data.</text>
</comment>
<accession>A0A9D4JQN8</accession>
<dbReference type="Gene3D" id="3.30.70.270">
    <property type="match status" value="1"/>
</dbReference>
<keyword evidence="2" id="KW-1185">Reference proteome</keyword>
<dbReference type="AlphaFoldDB" id="A0A9D4JQN8"/>
<dbReference type="InterPro" id="IPR043502">
    <property type="entry name" value="DNA/RNA_pol_sf"/>
</dbReference>
<reference evidence="1" key="1">
    <citation type="journal article" date="2019" name="bioRxiv">
        <title>The Genome of the Zebra Mussel, Dreissena polymorpha: A Resource for Invasive Species Research.</title>
        <authorList>
            <person name="McCartney M.A."/>
            <person name="Auch B."/>
            <person name="Kono T."/>
            <person name="Mallez S."/>
            <person name="Zhang Y."/>
            <person name="Obille A."/>
            <person name="Becker A."/>
            <person name="Abrahante J.E."/>
            <person name="Garbe J."/>
            <person name="Badalamenti J.P."/>
            <person name="Herman A."/>
            <person name="Mangelson H."/>
            <person name="Liachko I."/>
            <person name="Sullivan S."/>
            <person name="Sone E.D."/>
            <person name="Koren S."/>
            <person name="Silverstein K.A.T."/>
            <person name="Beckman K.B."/>
            <person name="Gohl D.M."/>
        </authorList>
    </citation>
    <scope>NUCLEOTIDE SEQUENCE</scope>
    <source>
        <strain evidence="1">Duluth1</strain>
        <tissue evidence="1">Whole animal</tissue>
    </source>
</reference>
<reference evidence="1" key="2">
    <citation type="submission" date="2020-11" db="EMBL/GenBank/DDBJ databases">
        <authorList>
            <person name="McCartney M.A."/>
            <person name="Auch B."/>
            <person name="Kono T."/>
            <person name="Mallez S."/>
            <person name="Becker A."/>
            <person name="Gohl D.M."/>
            <person name="Silverstein K.A.T."/>
            <person name="Koren S."/>
            <person name="Bechman K.B."/>
            <person name="Herman A."/>
            <person name="Abrahante J.E."/>
            <person name="Garbe J."/>
        </authorList>
    </citation>
    <scope>NUCLEOTIDE SEQUENCE</scope>
    <source>
        <strain evidence="1">Duluth1</strain>
        <tissue evidence="1">Whole animal</tissue>
    </source>
</reference>
<organism evidence="1 2">
    <name type="scientific">Dreissena polymorpha</name>
    <name type="common">Zebra mussel</name>
    <name type="synonym">Mytilus polymorpha</name>
    <dbReference type="NCBI Taxonomy" id="45954"/>
    <lineage>
        <taxon>Eukaryota</taxon>
        <taxon>Metazoa</taxon>
        <taxon>Spiralia</taxon>
        <taxon>Lophotrochozoa</taxon>
        <taxon>Mollusca</taxon>
        <taxon>Bivalvia</taxon>
        <taxon>Autobranchia</taxon>
        <taxon>Heteroconchia</taxon>
        <taxon>Euheterodonta</taxon>
        <taxon>Imparidentia</taxon>
        <taxon>Neoheterodontei</taxon>
        <taxon>Myida</taxon>
        <taxon>Dreissenoidea</taxon>
        <taxon>Dreissenidae</taxon>
        <taxon>Dreissena</taxon>
    </lineage>
</organism>